<organism evidence="1 2">
    <name type="scientific">Chania multitudinisentens RB-25</name>
    <dbReference type="NCBI Taxonomy" id="1441930"/>
    <lineage>
        <taxon>Bacteria</taxon>
        <taxon>Pseudomonadati</taxon>
        <taxon>Pseudomonadota</taxon>
        <taxon>Gammaproteobacteria</taxon>
        <taxon>Enterobacterales</taxon>
        <taxon>Yersiniaceae</taxon>
        <taxon>Chania</taxon>
    </lineage>
</organism>
<gene>
    <name evidence="1" type="ORF">Z042_08470</name>
</gene>
<sequence>MDSIRKNKIIDAMIVEIIEVIKVIQLRAGIDDIVVAVGDTDNGGCNITVKIGDIPDFNVSFKTVINDF</sequence>
<dbReference type="HOGENOM" id="CLU_2791636_0_0_6"/>
<evidence type="ECO:0000313" key="2">
    <source>
        <dbReference type="Proteomes" id="UP000019030"/>
    </source>
</evidence>
<name>W0LJV8_9GAMM</name>
<accession>W0LJV8</accession>
<dbReference type="KEGG" id="sfo:Z042_08470"/>
<proteinExistence type="predicted"/>
<dbReference type="AlphaFoldDB" id="W0LJV8"/>
<dbReference type="RefSeq" id="WP_024911224.1">
    <property type="nucleotide sequence ID" value="NZ_CP007044.2"/>
</dbReference>
<protein>
    <submittedName>
        <fullName evidence="1">Uncharacterized protein</fullName>
    </submittedName>
</protein>
<reference evidence="1 2" key="1">
    <citation type="submission" date="2014-01" db="EMBL/GenBank/DDBJ databases">
        <title>Isolation of Serratia multitudinisentens RB-25 from Ex-Landfill site.</title>
        <authorList>
            <person name="Robson E.H.J."/>
        </authorList>
    </citation>
    <scope>NUCLEOTIDE SEQUENCE [LARGE SCALE GENOMIC DNA]</scope>
    <source>
        <strain evidence="1 2">RB-25</strain>
    </source>
</reference>
<evidence type="ECO:0000313" key="1">
    <source>
        <dbReference type="EMBL" id="AHG22719.1"/>
    </source>
</evidence>
<dbReference type="Proteomes" id="UP000019030">
    <property type="component" value="Chromosome"/>
</dbReference>
<keyword evidence="2" id="KW-1185">Reference proteome</keyword>
<reference evidence="1 2" key="2">
    <citation type="submission" date="2015-03" db="EMBL/GenBank/DDBJ databases">
        <authorList>
            <person name="Chan K.-G."/>
        </authorList>
    </citation>
    <scope>NUCLEOTIDE SEQUENCE [LARGE SCALE GENOMIC DNA]</scope>
    <source>
        <strain evidence="1 2">RB-25</strain>
    </source>
</reference>
<dbReference type="EMBL" id="CP007044">
    <property type="protein sequence ID" value="AHG22719.1"/>
    <property type="molecule type" value="Genomic_DNA"/>
</dbReference>